<reference key="1">
    <citation type="submission" date="2007-01" db="EMBL/GenBank/DDBJ databases">
        <title>The Genome Sequence of Puccinia graminis f. sp. tritici Strain CRL 75-36-700-3.</title>
        <authorList>
            <consortium name="The Broad Institute Genome Sequencing Platform"/>
            <person name="Birren B."/>
            <person name="Lander E."/>
            <person name="Galagan J."/>
            <person name="Nusbaum C."/>
            <person name="Devon K."/>
            <person name="Cuomo C."/>
            <person name="Jaffe D."/>
            <person name="Butler J."/>
            <person name="Alvarez P."/>
            <person name="Gnerre S."/>
            <person name="Grabherr M."/>
            <person name="Mauceli E."/>
            <person name="Brockman W."/>
            <person name="Young S."/>
            <person name="LaButti K."/>
            <person name="Sykes S."/>
            <person name="DeCaprio D."/>
            <person name="Crawford M."/>
            <person name="Koehrsen M."/>
            <person name="Engels R."/>
            <person name="Montgomery P."/>
            <person name="Pearson M."/>
            <person name="Howarth C."/>
            <person name="Larson L."/>
            <person name="White J."/>
            <person name="Zeng Q."/>
            <person name="Kodira C."/>
            <person name="Yandava C."/>
            <person name="Alvarado L."/>
            <person name="O'Leary S."/>
            <person name="Szabo L."/>
            <person name="Dean R."/>
            <person name="Schein J."/>
        </authorList>
    </citation>
    <scope>NUCLEOTIDE SEQUENCE</scope>
    <source>
        <strain>CRL 75-36-700-3</strain>
    </source>
</reference>
<evidence type="ECO:0008006" key="3">
    <source>
        <dbReference type="Google" id="ProtNLM"/>
    </source>
</evidence>
<dbReference type="HOGENOM" id="CLU_1185523_0_0_1"/>
<dbReference type="EMBL" id="DS989921">
    <property type="protein sequence ID" value="EFP94177.1"/>
    <property type="molecule type" value="Genomic_DNA"/>
</dbReference>
<dbReference type="KEGG" id="pgr:PGTG_20065"/>
<sequence>MTLMDASSANDRKSWGGEDHLAPISNALGVVLVVFNPSAEGLVTTYGNSDRPGPLKTYFLAFVNENHYEIIFNENIHCLPPTPPPSGNQPSNEPTALVDPYDLNDLDLDNENLRKFHRDAWKPINIGLMEILKNPQARSTSLPLVEIPYYYPYGLLDGWAITNDFIITENNSFYHAVSYWVNGNQDQTGQDLSRQLRQIQSRYLNLTCKQYQIVKELFCGLEDTMAEGRWSILS</sequence>
<dbReference type="Gene3D" id="3.90.70.80">
    <property type="match status" value="1"/>
</dbReference>
<name>E3NX78_PUCGT</name>
<accession>E3NX78</accession>
<evidence type="ECO:0000313" key="2">
    <source>
        <dbReference type="Proteomes" id="UP000008783"/>
    </source>
</evidence>
<evidence type="ECO:0000313" key="1">
    <source>
        <dbReference type="EMBL" id="EFP94177.1"/>
    </source>
</evidence>
<dbReference type="Proteomes" id="UP000008783">
    <property type="component" value="Unassembled WGS sequence"/>
</dbReference>
<reference evidence="2" key="2">
    <citation type="journal article" date="2011" name="Proc. Natl. Acad. Sci. U.S.A.">
        <title>Obligate biotrophy features unraveled by the genomic analysis of rust fungi.</title>
        <authorList>
            <person name="Duplessis S."/>
            <person name="Cuomo C.A."/>
            <person name="Lin Y.-C."/>
            <person name="Aerts A."/>
            <person name="Tisserant E."/>
            <person name="Veneault-Fourrey C."/>
            <person name="Joly D.L."/>
            <person name="Hacquard S."/>
            <person name="Amselem J."/>
            <person name="Cantarel B.L."/>
            <person name="Chiu R."/>
            <person name="Coutinho P.M."/>
            <person name="Feau N."/>
            <person name="Field M."/>
            <person name="Frey P."/>
            <person name="Gelhaye E."/>
            <person name="Goldberg J."/>
            <person name="Grabherr M.G."/>
            <person name="Kodira C.D."/>
            <person name="Kohler A."/>
            <person name="Kuees U."/>
            <person name="Lindquist E.A."/>
            <person name="Lucas S.M."/>
            <person name="Mago R."/>
            <person name="Mauceli E."/>
            <person name="Morin E."/>
            <person name="Murat C."/>
            <person name="Pangilinan J.L."/>
            <person name="Park R."/>
            <person name="Pearson M."/>
            <person name="Quesneville H."/>
            <person name="Rouhier N."/>
            <person name="Sakthikumar S."/>
            <person name="Salamov A.A."/>
            <person name="Schmutz J."/>
            <person name="Selles B."/>
            <person name="Shapiro H."/>
            <person name="Tanguay P."/>
            <person name="Tuskan G.A."/>
            <person name="Henrissat B."/>
            <person name="Van de Peer Y."/>
            <person name="Rouze P."/>
            <person name="Ellis J.G."/>
            <person name="Dodds P.N."/>
            <person name="Schein J.E."/>
            <person name="Zhong S."/>
            <person name="Hamelin R.C."/>
            <person name="Grigoriev I.V."/>
            <person name="Szabo L.J."/>
            <person name="Martin F."/>
        </authorList>
    </citation>
    <scope>NUCLEOTIDE SEQUENCE [LARGE SCALE GENOMIC DNA]</scope>
    <source>
        <strain evidence="2">CRL 75-36-700-3 / race SCCL</strain>
    </source>
</reference>
<organism evidence="1 2">
    <name type="scientific">Puccinia graminis f. sp. tritici (strain CRL 75-36-700-3 / race SCCL)</name>
    <name type="common">Black stem rust fungus</name>
    <dbReference type="NCBI Taxonomy" id="418459"/>
    <lineage>
        <taxon>Eukaryota</taxon>
        <taxon>Fungi</taxon>
        <taxon>Dikarya</taxon>
        <taxon>Basidiomycota</taxon>
        <taxon>Pucciniomycotina</taxon>
        <taxon>Pucciniomycetes</taxon>
        <taxon>Pucciniales</taxon>
        <taxon>Pucciniaceae</taxon>
        <taxon>Puccinia</taxon>
    </lineage>
</organism>
<proteinExistence type="predicted"/>
<dbReference type="GeneID" id="10535955"/>
<dbReference type="InParanoid" id="E3NX78"/>
<gene>
    <name evidence="1" type="ORF">PGTG_20065</name>
</gene>
<dbReference type="VEuPathDB" id="FungiDB:PGTG_20065"/>
<dbReference type="CDD" id="cd22744">
    <property type="entry name" value="OTU"/>
    <property type="match status" value="1"/>
</dbReference>
<protein>
    <recommendedName>
        <fullName evidence="3">OTU domain-containing protein</fullName>
    </recommendedName>
</protein>
<dbReference type="RefSeq" id="XP_003338596.1">
    <property type="nucleotide sequence ID" value="XM_003338548.1"/>
</dbReference>
<dbReference type="AlphaFoldDB" id="E3NX78"/>
<keyword evidence="2" id="KW-1185">Reference proteome</keyword>